<dbReference type="EMBL" id="CP002839">
    <property type="protein sequence ID" value="AEH36824.1"/>
    <property type="molecule type" value="Genomic_DNA"/>
</dbReference>
<dbReference type="RefSeq" id="WP_013879717.1">
    <property type="nucleotide sequence ID" value="NC_015666.1"/>
</dbReference>
<organism evidence="1 2">
    <name type="scientific">Halopiger xanaduensis (strain DSM 18323 / JCM 14033 / SH-6)</name>
    <dbReference type="NCBI Taxonomy" id="797210"/>
    <lineage>
        <taxon>Archaea</taxon>
        <taxon>Methanobacteriati</taxon>
        <taxon>Methanobacteriota</taxon>
        <taxon>Stenosarchaea group</taxon>
        <taxon>Halobacteria</taxon>
        <taxon>Halobacteriales</taxon>
        <taxon>Natrialbaceae</taxon>
        <taxon>Halopiger</taxon>
    </lineage>
</organism>
<dbReference type="AlphaFoldDB" id="F8D8R2"/>
<dbReference type="InterPro" id="IPR058320">
    <property type="entry name" value="DUF8007"/>
</dbReference>
<gene>
    <name evidence="1" type="ordered locus">Halxa_2199</name>
</gene>
<sequence length="78" mass="8571">MAKEREACGRCSTSIALEAVTEGEDDGGDGDERAGRDLFGPERIEVDEGQLRSLSPDGWMDRVSSRLDTAVERLTWGR</sequence>
<dbReference type="eggNOG" id="arCOG06327">
    <property type="taxonomic scope" value="Archaea"/>
</dbReference>
<protein>
    <submittedName>
        <fullName evidence="1">Uncharacterized protein</fullName>
    </submittedName>
</protein>
<name>F8D8R2_HALXS</name>
<reference evidence="1 2" key="1">
    <citation type="journal article" date="2012" name="Stand. Genomic Sci.">
        <title>Complete genome sequence of Halopiger xanaduensis type strain (SH-6(T)).</title>
        <authorList>
            <person name="Anderson I."/>
            <person name="Tindall B.J."/>
            <person name="Rohde M."/>
            <person name="Lucas S."/>
            <person name="Han J."/>
            <person name="Lapidus A."/>
            <person name="Cheng J.F."/>
            <person name="Goodwin L."/>
            <person name="Pitluck S."/>
            <person name="Peters L."/>
            <person name="Pati A."/>
            <person name="Mikhailova N."/>
            <person name="Pagani I."/>
            <person name="Teshima H."/>
            <person name="Han C."/>
            <person name="Tapia R."/>
            <person name="Land M."/>
            <person name="Woyke T."/>
            <person name="Klenk H.P."/>
            <person name="Kyrpides N."/>
            <person name="Ivanova N."/>
        </authorList>
    </citation>
    <scope>NUCLEOTIDE SEQUENCE [LARGE SCALE GENOMIC DNA]</scope>
    <source>
        <strain evidence="2">DSM 18323 / JCM 14033 / SH-6</strain>
    </source>
</reference>
<dbReference type="GeneID" id="10797161"/>
<keyword evidence="2" id="KW-1185">Reference proteome</keyword>
<evidence type="ECO:0000313" key="2">
    <source>
        <dbReference type="Proteomes" id="UP000006794"/>
    </source>
</evidence>
<dbReference type="KEGG" id="hxa:Halxa_2199"/>
<dbReference type="Pfam" id="PF26029">
    <property type="entry name" value="DUF8007"/>
    <property type="match status" value="1"/>
</dbReference>
<dbReference type="HOGENOM" id="CLU_182710_0_0_2"/>
<dbReference type="OrthoDB" id="165777at2157"/>
<accession>F8D8R2</accession>
<evidence type="ECO:0000313" key="1">
    <source>
        <dbReference type="EMBL" id="AEH36824.1"/>
    </source>
</evidence>
<proteinExistence type="predicted"/>
<dbReference type="Proteomes" id="UP000006794">
    <property type="component" value="Chromosome"/>
</dbReference>